<dbReference type="PANTHER" id="PTHR47514">
    <property type="entry name" value="TRANSKETOLASE N-TERMINAL SECTION-RELATED"/>
    <property type="match status" value="1"/>
</dbReference>
<protein>
    <submittedName>
        <fullName evidence="5">Transketolase</fullName>
    </submittedName>
</protein>
<dbReference type="InterPro" id="IPR005474">
    <property type="entry name" value="Transketolase_N"/>
</dbReference>
<comment type="similarity">
    <text evidence="2">Belongs to the transketolase family.</text>
</comment>
<keyword evidence="6" id="KW-1185">Reference proteome</keyword>
<dbReference type="Proteomes" id="UP000256388">
    <property type="component" value="Unassembled WGS sequence"/>
</dbReference>
<dbReference type="Pfam" id="PF00456">
    <property type="entry name" value="Transketolase_N"/>
    <property type="match status" value="1"/>
</dbReference>
<accession>A0A347ZUZ5</accession>
<proteinExistence type="inferred from homology"/>
<feature type="domain" description="Transketolase N-terminal" evidence="4">
    <location>
        <begin position="15"/>
        <end position="271"/>
    </location>
</feature>
<sequence>MRLQNEQVARLEDYAYQIRRLSLEMITCGQWGHPGGSLSMAEIMAVLYFQMMKVDPKNPDLEERDRFFLSKAHASPALYATLALKGFFPIDDLYRYCQIGGIEGHTDMRRTKGLESSGGSLGMGLSIAVGAAWGVRKRELSQSRIYCLIGDGESSSGNIWEAAMAAGHYHLDNLVAILDYNKVMAKGFVWDEMAIEPVREKWEAFGWDVVEVDGHDIQELYGAFYRARWVMPRGKPIMVIAHTVKGRGIDKTEFNYKWHTQHPSPQETDEMLRELSLRYGKPEQGYSRLEG</sequence>
<comment type="caution">
    <text evidence="5">The sequence shown here is derived from an EMBL/GenBank/DDBJ whole genome shotgun (WGS) entry which is preliminary data.</text>
</comment>
<evidence type="ECO:0000313" key="6">
    <source>
        <dbReference type="Proteomes" id="UP000256388"/>
    </source>
</evidence>
<evidence type="ECO:0000313" key="5">
    <source>
        <dbReference type="EMBL" id="REG10289.1"/>
    </source>
</evidence>
<evidence type="ECO:0000256" key="1">
    <source>
        <dbReference type="ARBA" id="ARBA00001964"/>
    </source>
</evidence>
<dbReference type="CDD" id="cd02012">
    <property type="entry name" value="TPP_TK"/>
    <property type="match status" value="1"/>
</dbReference>
<gene>
    <name evidence="5" type="ORF">DFR64_0143</name>
</gene>
<dbReference type="EMBL" id="QUMS01000001">
    <property type="protein sequence ID" value="REG10289.1"/>
    <property type="molecule type" value="Genomic_DNA"/>
</dbReference>
<dbReference type="RefSeq" id="WP_116223481.1">
    <property type="nucleotide sequence ID" value="NZ_AP018437.1"/>
</dbReference>
<dbReference type="OrthoDB" id="8732661at2"/>
<dbReference type="Gene3D" id="3.40.50.970">
    <property type="match status" value="1"/>
</dbReference>
<dbReference type="InterPro" id="IPR029061">
    <property type="entry name" value="THDP-binding"/>
</dbReference>
<dbReference type="PANTHER" id="PTHR47514:SF1">
    <property type="entry name" value="TRANSKETOLASE N-TERMINAL SECTION-RELATED"/>
    <property type="match status" value="1"/>
</dbReference>
<evidence type="ECO:0000256" key="3">
    <source>
        <dbReference type="ARBA" id="ARBA00023052"/>
    </source>
</evidence>
<keyword evidence="3" id="KW-0786">Thiamine pyrophosphate</keyword>
<comment type="cofactor">
    <cofactor evidence="1">
        <name>thiamine diphosphate</name>
        <dbReference type="ChEBI" id="CHEBI:58937"/>
    </cofactor>
</comment>
<evidence type="ECO:0000256" key="2">
    <source>
        <dbReference type="ARBA" id="ARBA00007131"/>
    </source>
</evidence>
<name>A0A347ZUZ5_9CHLR</name>
<dbReference type="SUPFAM" id="SSF52518">
    <property type="entry name" value="Thiamin diphosphate-binding fold (THDP-binding)"/>
    <property type="match status" value="1"/>
</dbReference>
<reference evidence="5 6" key="1">
    <citation type="submission" date="2018-08" db="EMBL/GenBank/DDBJ databases">
        <title>Genomic Encyclopedia of Type Strains, Phase IV (KMG-IV): sequencing the most valuable type-strain genomes for metagenomic binning, comparative biology and taxonomic classification.</title>
        <authorList>
            <person name="Goeker M."/>
        </authorList>
    </citation>
    <scope>NUCLEOTIDE SEQUENCE [LARGE SCALE GENOMIC DNA]</scope>
    <source>
        <strain evidence="5 6">DSM 23923</strain>
    </source>
</reference>
<dbReference type="AlphaFoldDB" id="A0A347ZUZ5"/>
<organism evidence="5 6">
    <name type="scientific">Pelolinea submarina</name>
    <dbReference type="NCBI Taxonomy" id="913107"/>
    <lineage>
        <taxon>Bacteria</taxon>
        <taxon>Bacillati</taxon>
        <taxon>Chloroflexota</taxon>
        <taxon>Anaerolineae</taxon>
        <taxon>Anaerolineales</taxon>
        <taxon>Anaerolineaceae</taxon>
        <taxon>Pelolinea</taxon>
    </lineage>
</organism>
<evidence type="ECO:0000259" key="4">
    <source>
        <dbReference type="Pfam" id="PF00456"/>
    </source>
</evidence>